<evidence type="ECO:0000313" key="1">
    <source>
        <dbReference type="EMBL" id="KAJ9079363.1"/>
    </source>
</evidence>
<gene>
    <name evidence="1" type="primary">MKK1_2</name>
    <name evidence="1" type="ORF">DSO57_1036160</name>
</gene>
<dbReference type="EMBL" id="QTSX02001759">
    <property type="protein sequence ID" value="KAJ9079363.1"/>
    <property type="molecule type" value="Genomic_DNA"/>
</dbReference>
<sequence length="357" mass="38964">MSSLSRSNATSVRAKKKLQRNIGGLQLDFGTASPSTPSEAGLPQAISQLRGHAPVDYAPFLNSAAPDMELSPSTVKVVAKLGEGSSGTVCKVRHEPSGIIMARKAVPADPDPAIHRQIIRELSFLKSCHSPHIVSFIGAYFDDNDTSIAMCTEYCQGGSLDAICQKIKAKGSRFGEGILGKVSEAVLEGLVYLHDNRIIHRDVKPSNILVAWDGLIKLCDFGVSGELVDSIAQTFVGTSYYMAPERIQGYGYAVQSDIWSLGLTITELANQRFPFPAPGEPPLAILELLDYIVRMPAPTLSVSRGWSPECCQFVEDCLIKDPKARPSPRAMLDQHPFIKRSQTVQLNLHDWICQVWS</sequence>
<proteinExistence type="predicted"/>
<evidence type="ECO:0000313" key="2">
    <source>
        <dbReference type="Proteomes" id="UP001165960"/>
    </source>
</evidence>
<accession>A0ACC2TXF2</accession>
<protein>
    <submittedName>
        <fullName evidence="1">Protein kinase C signaling pathway involved MAPKK protein</fullName>
        <ecNumber evidence="1">2.7.12.2</ecNumber>
    </submittedName>
</protein>
<organism evidence="1 2">
    <name type="scientific">Entomophthora muscae</name>
    <dbReference type="NCBI Taxonomy" id="34485"/>
    <lineage>
        <taxon>Eukaryota</taxon>
        <taxon>Fungi</taxon>
        <taxon>Fungi incertae sedis</taxon>
        <taxon>Zoopagomycota</taxon>
        <taxon>Entomophthoromycotina</taxon>
        <taxon>Entomophthoromycetes</taxon>
        <taxon>Entomophthorales</taxon>
        <taxon>Entomophthoraceae</taxon>
        <taxon>Entomophthora</taxon>
    </lineage>
</organism>
<name>A0ACC2TXF2_9FUNG</name>
<keyword evidence="1" id="KW-0418">Kinase</keyword>
<keyword evidence="1" id="KW-0808">Transferase</keyword>
<keyword evidence="2" id="KW-1185">Reference proteome</keyword>
<dbReference type="Proteomes" id="UP001165960">
    <property type="component" value="Unassembled WGS sequence"/>
</dbReference>
<comment type="caution">
    <text evidence="1">The sequence shown here is derived from an EMBL/GenBank/DDBJ whole genome shotgun (WGS) entry which is preliminary data.</text>
</comment>
<reference evidence="1" key="1">
    <citation type="submission" date="2022-04" db="EMBL/GenBank/DDBJ databases">
        <title>Genome of the entomopathogenic fungus Entomophthora muscae.</title>
        <authorList>
            <person name="Elya C."/>
            <person name="Lovett B.R."/>
            <person name="Lee E."/>
            <person name="Macias A.M."/>
            <person name="Hajek A.E."/>
            <person name="De Bivort B.L."/>
            <person name="Kasson M.T."/>
            <person name="De Fine Licht H.H."/>
            <person name="Stajich J.E."/>
        </authorList>
    </citation>
    <scope>NUCLEOTIDE SEQUENCE</scope>
    <source>
        <strain evidence="1">Berkeley</strain>
    </source>
</reference>
<dbReference type="EC" id="2.7.12.2" evidence="1"/>